<evidence type="ECO:0000313" key="3">
    <source>
        <dbReference type="EMBL" id="KAI5320965.1"/>
    </source>
</evidence>
<comment type="caution">
    <text evidence="3">The sequence shown here is derived from an EMBL/GenBank/DDBJ whole genome shotgun (WGS) entry which is preliminary data.</text>
</comment>
<protein>
    <submittedName>
        <fullName evidence="3">Uncharacterized protein</fullName>
    </submittedName>
</protein>
<sequence length="309" mass="34003">MVIESGTRAPVDPQEGPSRGPVSSDYHRRAQESSTGPFTIFRAFLLMCRTGTGSGSNSKEKFGSGPVINNGRMSPNMVVVSLSTVLISLSPILLNLTMGLVSHNMVLEEIPAEVIAESIELAKRQQEAQRTEPTSSELTLFDEVEVEHSASVPEPEVEENRTAGSLAMVTSPLKPPIVAIPIHFVLGSSTTTSFADPELVEFEAMDLDAQLDRLEKLGATPSKAKSRAMDEAVERVRIWQPTKLDLDKNKEAVDQLMKDLDLLHSENMTPWAILECSLHPLAPEHLKLADKTFVEVMTRVMIARYWKNA</sequence>
<dbReference type="Proteomes" id="UP001054821">
    <property type="component" value="Chromosome 7"/>
</dbReference>
<evidence type="ECO:0000256" key="2">
    <source>
        <dbReference type="SAM" id="Phobius"/>
    </source>
</evidence>
<evidence type="ECO:0000313" key="4">
    <source>
        <dbReference type="Proteomes" id="UP001054821"/>
    </source>
</evidence>
<keyword evidence="2" id="KW-1133">Transmembrane helix</keyword>
<feature type="transmembrane region" description="Helical" evidence="2">
    <location>
        <begin position="78"/>
        <end position="101"/>
    </location>
</feature>
<reference evidence="3 4" key="1">
    <citation type="journal article" date="2022" name="G3 (Bethesda)">
        <title>Whole-genome sequence and methylome profiling of the almond [Prunus dulcis (Mill.) D.A. Webb] cultivar 'Nonpareil'.</title>
        <authorList>
            <person name="D'Amico-Willman K.M."/>
            <person name="Ouma W.Z."/>
            <person name="Meulia T."/>
            <person name="Sideli G.M."/>
            <person name="Gradziel T.M."/>
            <person name="Fresnedo-Ramirez J."/>
        </authorList>
    </citation>
    <scope>NUCLEOTIDE SEQUENCE [LARGE SCALE GENOMIC DNA]</scope>
    <source>
        <strain evidence="3">Clone GOH B32 T37-40</strain>
    </source>
</reference>
<name>A0AAD4YTL8_PRUDU</name>
<feature type="region of interest" description="Disordered" evidence="1">
    <location>
        <begin position="1"/>
        <end position="33"/>
    </location>
</feature>
<dbReference type="AlphaFoldDB" id="A0AAD4YTL8"/>
<dbReference type="EMBL" id="JAJFAZ020000007">
    <property type="protein sequence ID" value="KAI5320965.1"/>
    <property type="molecule type" value="Genomic_DNA"/>
</dbReference>
<keyword evidence="4" id="KW-1185">Reference proteome</keyword>
<gene>
    <name evidence="3" type="ORF">L3X38_040673</name>
</gene>
<evidence type="ECO:0000256" key="1">
    <source>
        <dbReference type="SAM" id="MobiDB-lite"/>
    </source>
</evidence>
<accession>A0AAD4YTL8</accession>
<keyword evidence="2" id="KW-0812">Transmembrane</keyword>
<keyword evidence="2" id="KW-0472">Membrane</keyword>
<organism evidence="3 4">
    <name type="scientific">Prunus dulcis</name>
    <name type="common">Almond</name>
    <name type="synonym">Amygdalus dulcis</name>
    <dbReference type="NCBI Taxonomy" id="3755"/>
    <lineage>
        <taxon>Eukaryota</taxon>
        <taxon>Viridiplantae</taxon>
        <taxon>Streptophyta</taxon>
        <taxon>Embryophyta</taxon>
        <taxon>Tracheophyta</taxon>
        <taxon>Spermatophyta</taxon>
        <taxon>Magnoliopsida</taxon>
        <taxon>eudicotyledons</taxon>
        <taxon>Gunneridae</taxon>
        <taxon>Pentapetalae</taxon>
        <taxon>rosids</taxon>
        <taxon>fabids</taxon>
        <taxon>Rosales</taxon>
        <taxon>Rosaceae</taxon>
        <taxon>Amygdaloideae</taxon>
        <taxon>Amygdaleae</taxon>
        <taxon>Prunus</taxon>
    </lineage>
</organism>
<proteinExistence type="predicted"/>